<keyword evidence="4" id="KW-0238">DNA-binding</keyword>
<reference evidence="9 10" key="1">
    <citation type="submission" date="2016-10" db="EMBL/GenBank/DDBJ databases">
        <authorList>
            <person name="Varghese N."/>
            <person name="Submissions S."/>
        </authorList>
    </citation>
    <scope>NUCLEOTIDE SEQUENCE [LARGE SCALE GENOMIC DNA]</scope>
    <source>
        <strain evidence="9 10">NLAE-zl-C196</strain>
    </source>
</reference>
<dbReference type="InterPro" id="IPR014284">
    <property type="entry name" value="RNA_pol_sigma-70_dom"/>
</dbReference>
<proteinExistence type="inferred from homology"/>
<evidence type="ECO:0000256" key="5">
    <source>
        <dbReference type="ARBA" id="ARBA00023163"/>
    </source>
</evidence>
<dbReference type="Proteomes" id="UP000719916">
    <property type="component" value="Unassembled WGS sequence"/>
</dbReference>
<dbReference type="GO" id="GO:0003677">
    <property type="term" value="F:DNA binding"/>
    <property type="evidence" value="ECO:0007669"/>
    <property type="project" value="UniProtKB-KW"/>
</dbReference>
<dbReference type="Gene3D" id="1.10.1740.10">
    <property type="match status" value="1"/>
</dbReference>
<reference evidence="8 11" key="2">
    <citation type="journal article" date="2020" name="Cell Host Microbe">
        <title>Functional and Genomic Variation between Human-Derived Isolates of Lachnospiraceae Reveals Inter- and Intra-Species Diversity.</title>
        <authorList>
            <person name="Sorbara M.T."/>
            <person name="Littmann E.R."/>
            <person name="Fontana E."/>
            <person name="Moody T.U."/>
            <person name="Kohout C.E."/>
            <person name="Gjonbalaj M."/>
            <person name="Eaton V."/>
            <person name="Seok R."/>
            <person name="Leiner I.M."/>
            <person name="Pamer E.G."/>
        </authorList>
    </citation>
    <scope>NUCLEOTIDE SEQUENCE [LARGE SCALE GENOMIC DNA]</scope>
    <source>
        <strain evidence="8 11">MSK.2.26</strain>
    </source>
</reference>
<dbReference type="PANTHER" id="PTHR43133:SF8">
    <property type="entry name" value="RNA POLYMERASE SIGMA FACTOR HI_1459-RELATED"/>
    <property type="match status" value="1"/>
</dbReference>
<dbReference type="InterPro" id="IPR013249">
    <property type="entry name" value="RNA_pol_sigma70_r4_t2"/>
</dbReference>
<dbReference type="SUPFAM" id="SSF88946">
    <property type="entry name" value="Sigma2 domain of RNA polymerase sigma factors"/>
    <property type="match status" value="1"/>
</dbReference>
<dbReference type="SUPFAM" id="SSF88659">
    <property type="entry name" value="Sigma3 and sigma4 domains of RNA polymerase sigma factors"/>
    <property type="match status" value="1"/>
</dbReference>
<dbReference type="AlphaFoldDB" id="A0A1I0JR90"/>
<evidence type="ECO:0000313" key="9">
    <source>
        <dbReference type="EMBL" id="SEU12956.1"/>
    </source>
</evidence>
<dbReference type="InterPro" id="IPR007627">
    <property type="entry name" value="RNA_pol_sigma70_r2"/>
</dbReference>
<dbReference type="RefSeq" id="WP_002587169.1">
    <property type="nucleotide sequence ID" value="NZ_FOIO01000065.1"/>
</dbReference>
<dbReference type="GO" id="GO:0006352">
    <property type="term" value="P:DNA-templated transcription initiation"/>
    <property type="evidence" value="ECO:0007669"/>
    <property type="project" value="InterPro"/>
</dbReference>
<dbReference type="CDD" id="cd06171">
    <property type="entry name" value="Sigma70_r4"/>
    <property type="match status" value="1"/>
</dbReference>
<evidence type="ECO:0000256" key="4">
    <source>
        <dbReference type="ARBA" id="ARBA00023125"/>
    </source>
</evidence>
<dbReference type="GO" id="GO:0016987">
    <property type="term" value="F:sigma factor activity"/>
    <property type="evidence" value="ECO:0007669"/>
    <property type="project" value="UniProtKB-KW"/>
</dbReference>
<evidence type="ECO:0000256" key="2">
    <source>
        <dbReference type="ARBA" id="ARBA00023015"/>
    </source>
</evidence>
<evidence type="ECO:0000256" key="1">
    <source>
        <dbReference type="ARBA" id="ARBA00010641"/>
    </source>
</evidence>
<keyword evidence="2" id="KW-0805">Transcription regulation</keyword>
<evidence type="ECO:0000313" key="11">
    <source>
        <dbReference type="Proteomes" id="UP000719916"/>
    </source>
</evidence>
<dbReference type="Proteomes" id="UP000182121">
    <property type="component" value="Unassembled WGS sequence"/>
</dbReference>
<evidence type="ECO:0000259" key="7">
    <source>
        <dbReference type="Pfam" id="PF08281"/>
    </source>
</evidence>
<feature type="domain" description="RNA polymerase sigma factor 70 region 4 type 2" evidence="7">
    <location>
        <begin position="118"/>
        <end position="165"/>
    </location>
</feature>
<keyword evidence="5" id="KW-0804">Transcription</keyword>
<sequence>MLILVFDTPEDRDKFVILYETYGKTIYYTLSRYNLDEHTKEDLSHDIYIILAEHLDSIDINDHKKTRNYIITITRNYCSNYLRSKSRHPEDFLDEIPEPQTNSNGILDYLITKEQIHQLAEEVHKLDDIYKSVLELKYINGFSNDEIASFLKIKKKTVEMRLYRANLILRERLKEQGDV</sequence>
<evidence type="ECO:0000259" key="6">
    <source>
        <dbReference type="Pfam" id="PF04542"/>
    </source>
</evidence>
<protein>
    <submittedName>
        <fullName evidence="9">RNA polymerase sigma factor, sigma-70 family</fullName>
    </submittedName>
    <submittedName>
        <fullName evidence="8">Sigma-70 family RNA polymerase sigma factor</fullName>
    </submittedName>
</protein>
<reference evidence="8" key="3">
    <citation type="submission" date="2020-02" db="EMBL/GenBank/DDBJ databases">
        <authorList>
            <person name="Littmann E."/>
            <person name="Sorbara M."/>
        </authorList>
    </citation>
    <scope>NUCLEOTIDE SEQUENCE</scope>
    <source>
        <strain evidence="8">MSK.2.26</strain>
    </source>
</reference>
<evidence type="ECO:0000256" key="3">
    <source>
        <dbReference type="ARBA" id="ARBA00023082"/>
    </source>
</evidence>
<dbReference type="PANTHER" id="PTHR43133">
    <property type="entry name" value="RNA POLYMERASE ECF-TYPE SIGMA FACTO"/>
    <property type="match status" value="1"/>
</dbReference>
<evidence type="ECO:0000313" key="10">
    <source>
        <dbReference type="Proteomes" id="UP000182121"/>
    </source>
</evidence>
<feature type="domain" description="RNA polymerase sigma-70 region 2" evidence="6">
    <location>
        <begin position="18"/>
        <end position="87"/>
    </location>
</feature>
<gene>
    <name evidence="8" type="ORF">G5B26_16705</name>
    <name evidence="9" type="ORF">SAMN05216521_106510</name>
</gene>
<dbReference type="EMBL" id="JAAISW010000031">
    <property type="protein sequence ID" value="NSJ45192.1"/>
    <property type="molecule type" value="Genomic_DNA"/>
</dbReference>
<name>A0A1I0JR90_9FIRM</name>
<dbReference type="EMBL" id="FOIO01000065">
    <property type="protein sequence ID" value="SEU12956.1"/>
    <property type="molecule type" value="Genomic_DNA"/>
</dbReference>
<dbReference type="Pfam" id="PF04542">
    <property type="entry name" value="Sigma70_r2"/>
    <property type="match status" value="1"/>
</dbReference>
<organism evidence="9 10">
    <name type="scientific">Enterocloster clostridioformis</name>
    <dbReference type="NCBI Taxonomy" id="1531"/>
    <lineage>
        <taxon>Bacteria</taxon>
        <taxon>Bacillati</taxon>
        <taxon>Bacillota</taxon>
        <taxon>Clostridia</taxon>
        <taxon>Lachnospirales</taxon>
        <taxon>Lachnospiraceae</taxon>
        <taxon>Enterocloster</taxon>
    </lineage>
</organism>
<accession>A0A1I0JR90</accession>
<dbReference type="InterPro" id="IPR013325">
    <property type="entry name" value="RNA_pol_sigma_r2"/>
</dbReference>
<comment type="caution">
    <text evidence="9">The sequence shown here is derived from an EMBL/GenBank/DDBJ whole genome shotgun (WGS) entry which is preliminary data.</text>
</comment>
<dbReference type="NCBIfam" id="TIGR02937">
    <property type="entry name" value="sigma70-ECF"/>
    <property type="match status" value="1"/>
</dbReference>
<dbReference type="InterPro" id="IPR039425">
    <property type="entry name" value="RNA_pol_sigma-70-like"/>
</dbReference>
<dbReference type="Gene3D" id="1.10.10.10">
    <property type="entry name" value="Winged helix-like DNA-binding domain superfamily/Winged helix DNA-binding domain"/>
    <property type="match status" value="1"/>
</dbReference>
<dbReference type="InterPro" id="IPR013324">
    <property type="entry name" value="RNA_pol_sigma_r3/r4-like"/>
</dbReference>
<comment type="similarity">
    <text evidence="1">Belongs to the sigma-70 factor family. ECF subfamily.</text>
</comment>
<dbReference type="Pfam" id="PF08281">
    <property type="entry name" value="Sigma70_r4_2"/>
    <property type="match status" value="1"/>
</dbReference>
<evidence type="ECO:0000313" key="8">
    <source>
        <dbReference type="EMBL" id="NSJ45192.1"/>
    </source>
</evidence>
<dbReference type="InterPro" id="IPR036388">
    <property type="entry name" value="WH-like_DNA-bd_sf"/>
</dbReference>
<keyword evidence="3" id="KW-0731">Sigma factor</keyword>